<comment type="caution">
    <text evidence="8">The sequence shown here is derived from an EMBL/GenBank/DDBJ whole genome shotgun (WGS) entry which is preliminary data.</text>
</comment>
<keyword evidence="6" id="KW-0814">Transposable element</keyword>
<keyword evidence="5 6" id="KW-0233">DNA recombination</keyword>
<dbReference type="EMBL" id="VLKT01000085">
    <property type="protein sequence ID" value="TWI19245.1"/>
    <property type="molecule type" value="Genomic_DNA"/>
</dbReference>
<dbReference type="RefSeq" id="WP_145723117.1">
    <property type="nucleotide sequence ID" value="NZ_BSPF01000130.1"/>
</dbReference>
<dbReference type="NCBIfam" id="NF033543">
    <property type="entry name" value="transpos_IS256"/>
    <property type="match status" value="1"/>
</dbReference>
<accession>A0A562MH33</accession>
<feature type="compositionally biased region" description="Basic and acidic residues" evidence="7">
    <location>
        <begin position="414"/>
        <end position="426"/>
    </location>
</feature>
<evidence type="ECO:0000313" key="9">
    <source>
        <dbReference type="Proteomes" id="UP000317122"/>
    </source>
</evidence>
<dbReference type="AlphaFoldDB" id="A0A562MH33"/>
<evidence type="ECO:0000256" key="4">
    <source>
        <dbReference type="ARBA" id="ARBA00023125"/>
    </source>
</evidence>
<dbReference type="Proteomes" id="UP000317122">
    <property type="component" value="Unassembled WGS sequence"/>
</dbReference>
<comment type="similarity">
    <text evidence="2 6">Belongs to the transposase mutator family.</text>
</comment>
<organism evidence="8 9">
    <name type="scientific">Mesorhizobium tianshanense</name>
    <dbReference type="NCBI Taxonomy" id="39844"/>
    <lineage>
        <taxon>Bacteria</taxon>
        <taxon>Pseudomonadati</taxon>
        <taxon>Pseudomonadota</taxon>
        <taxon>Alphaproteobacteria</taxon>
        <taxon>Hyphomicrobiales</taxon>
        <taxon>Phyllobacteriaceae</taxon>
        <taxon>Mesorhizobium</taxon>
    </lineage>
</organism>
<evidence type="ECO:0000256" key="1">
    <source>
        <dbReference type="ARBA" id="ARBA00002190"/>
    </source>
</evidence>
<sequence length="435" mass="48702">MTTRVPASMRTRQSLSDLIEGRLSTPAGRSELMKLATRLIVEEALEGESRDAVGRDYYEHGAEAGQGYRNGVRSGRLKTAEGFVEYSAPQVAGRDAPFRSEIRDHLKGRTEALEDLAVELLARGLSVRDIEDAFKDESGRLLLSKTAVSEIGERLWADYQEFATRDLGEYEIAYLFIDGIAERIRPGQRREPVLAAWGFTASGAKVLLHLMAGSKEDAETVSAFFQDMRGRGLGDPLLVVSDGAGGIIKAIETCFPRSERQRCLAHRMRNLVAKVPEDSWPEFKARATAAYQAPSRAIARDLAAGVVKDYEAELPSAIACFMDDFEACIAHLRMPITHRRAIRTTNLLERLFVEERRRLKIIPNAFGEKPVLKLMFGAMIRAAERWRAIRITDFERRQMVAVRQQLDQGYEARNGLENKAPAKETRQNLSSSSRT</sequence>
<reference evidence="8 9" key="1">
    <citation type="journal article" date="2015" name="Stand. Genomic Sci.">
        <title>Genomic Encyclopedia of Bacterial and Archaeal Type Strains, Phase III: the genomes of soil and plant-associated and newly described type strains.</title>
        <authorList>
            <person name="Whitman W.B."/>
            <person name="Woyke T."/>
            <person name="Klenk H.P."/>
            <person name="Zhou Y."/>
            <person name="Lilburn T.G."/>
            <person name="Beck B.J."/>
            <person name="De Vos P."/>
            <person name="Vandamme P."/>
            <person name="Eisen J.A."/>
            <person name="Garrity G."/>
            <person name="Hugenholtz P."/>
            <person name="Kyrpides N.C."/>
        </authorList>
    </citation>
    <scope>NUCLEOTIDE SEQUENCE [LARGE SCALE GENOMIC DNA]</scope>
    <source>
        <strain evidence="8 9">CGMCC 1.2546</strain>
    </source>
</reference>
<dbReference type="OrthoDB" id="165209at2"/>
<protein>
    <recommendedName>
        <fullName evidence="6">Mutator family transposase</fullName>
    </recommendedName>
</protein>
<keyword evidence="4 6" id="KW-0238">DNA-binding</keyword>
<proteinExistence type="inferred from homology"/>
<evidence type="ECO:0000256" key="2">
    <source>
        <dbReference type="ARBA" id="ARBA00010961"/>
    </source>
</evidence>
<keyword evidence="9" id="KW-1185">Reference proteome</keyword>
<evidence type="ECO:0000256" key="6">
    <source>
        <dbReference type="RuleBase" id="RU365089"/>
    </source>
</evidence>
<dbReference type="PANTHER" id="PTHR33217">
    <property type="entry name" value="TRANSPOSASE FOR INSERTION SEQUENCE ELEMENT IS1081"/>
    <property type="match status" value="1"/>
</dbReference>
<gene>
    <name evidence="8" type="ORF">IQ26_07163</name>
</gene>
<comment type="function">
    <text evidence="1 6">Required for the transposition of the insertion element.</text>
</comment>
<feature type="region of interest" description="Disordered" evidence="7">
    <location>
        <begin position="412"/>
        <end position="435"/>
    </location>
</feature>
<dbReference type="PANTHER" id="PTHR33217:SF9">
    <property type="entry name" value="MUTATOR FAMILY TRANSPOSASE"/>
    <property type="match status" value="1"/>
</dbReference>
<dbReference type="GO" id="GO:0003677">
    <property type="term" value="F:DNA binding"/>
    <property type="evidence" value="ECO:0007669"/>
    <property type="project" value="UniProtKB-UniRule"/>
</dbReference>
<evidence type="ECO:0000256" key="5">
    <source>
        <dbReference type="ARBA" id="ARBA00023172"/>
    </source>
</evidence>
<dbReference type="InterPro" id="IPR001207">
    <property type="entry name" value="Transposase_mutator"/>
</dbReference>
<evidence type="ECO:0000256" key="7">
    <source>
        <dbReference type="SAM" id="MobiDB-lite"/>
    </source>
</evidence>
<dbReference type="GO" id="GO:0006313">
    <property type="term" value="P:DNA transposition"/>
    <property type="evidence" value="ECO:0007669"/>
    <property type="project" value="UniProtKB-UniRule"/>
</dbReference>
<keyword evidence="3 6" id="KW-0815">Transposition</keyword>
<dbReference type="Pfam" id="PF00872">
    <property type="entry name" value="Transposase_mut"/>
    <property type="match status" value="1"/>
</dbReference>
<name>A0A562MH33_9HYPH</name>
<dbReference type="GO" id="GO:0004803">
    <property type="term" value="F:transposase activity"/>
    <property type="evidence" value="ECO:0007669"/>
    <property type="project" value="UniProtKB-UniRule"/>
</dbReference>
<evidence type="ECO:0000313" key="8">
    <source>
        <dbReference type="EMBL" id="TWI19245.1"/>
    </source>
</evidence>
<evidence type="ECO:0000256" key="3">
    <source>
        <dbReference type="ARBA" id="ARBA00022578"/>
    </source>
</evidence>